<dbReference type="RefSeq" id="WP_203839285.1">
    <property type="nucleotide sequence ID" value="NZ_BAAATV010000002.1"/>
</dbReference>
<feature type="transmembrane region" description="Helical" evidence="1">
    <location>
        <begin position="216"/>
        <end position="232"/>
    </location>
</feature>
<feature type="transmembrane region" description="Helical" evidence="1">
    <location>
        <begin position="304"/>
        <end position="325"/>
    </location>
</feature>
<evidence type="ECO:0000256" key="1">
    <source>
        <dbReference type="SAM" id="Phobius"/>
    </source>
</evidence>
<proteinExistence type="predicted"/>
<sequence>MGYRLRWLAYLTGAMTFYWVLRSVDSLLKQVQESGSDQFGGMESLGGGLLPGSAMARTGSLLRVWHAAEAQVRETIVTTATLYTLVDGLLILCCLALLVDVCRRLHDLPAHPDASVGARWELFHRIAVSGRAWRIPVVAAAADAIEDVLRWMLVREACDAGDGYSPPGMVVGAVWLATTAKIVLLVLSVAVIVLLAHDRGVTRGRWGSIWWSVRRLRVPIGATLAFAGLLLGDPTGQGADLIRSWIDSWADAGRGVFAVAGAALLGFTGWLITRRLVLASQDDQSAPRDDASAGRRREELRMTWIWIGVGVVAAGTAMVILRWGMDRETSLILAATAAILLVAMLVPGSRFAVRFPLLGGWRAVLLIATVAAWIVFAVADWRELGAPATVATAVLVLEVAAWAGRRPPATGATLARQRDLAQPEQPDYLIARRMARFVALAAPVAMLIAAAGAFAPVPLVLRLSGQSSTSTFWYATLLALFLLVAPAATAVGGYLGLRALDGEVPRALELRYQWVAPLVVFGAALGLIGGAAHWAVIGPLSIVAAFLATVIIVLGEAQLRSERHEAPPSFLLAGFTRVPPVTLLVLTALVAGLAFSDSSGHAVFRSGLLPTEMTSGPMPESKASGAIRQGIDLDVAFQQWAARNCADAAHKEPVPMVLVSAPGGGLRAAYWTASSLSDLFPGQAASCPGAAASNRVFAVGGASGGSLGELAWIGGLAGDRDATWYDTELARPDFLTDPLAWLLTVDLARSYLGYHGQDRARRLENRWTHHVPGLGGDFLGGSWGLGGTDPVPLLTGTQVETGCRLNVGGLRITDPVVHRQESSCTTVHEGAGQQDAPAVSDLLDYVCGPERGSPGSGISRATAALLSARFPWVSPSGQLYRCADQVAGTGTDATRIAVVDGGYADNTGMGLLLDVWPRLEKLIAAHNATGGAAPIVPVFLEVDNHYAAVAAPAAPAHTVETLVPPLTRDRPDELDDLTLRARTEAIFDGPVPGLAADCDVDPPAGRYLRISPKISPGLPAPLAWKLSKVATEDLRGQRIKALREPGPAALKLWAEGTPPALCRSLS</sequence>
<dbReference type="EMBL" id="BOMN01000067">
    <property type="protein sequence ID" value="GIE22191.1"/>
    <property type="molecule type" value="Genomic_DNA"/>
</dbReference>
<gene>
    <name evidence="2" type="ORF">Ahu01nite_052930</name>
</gene>
<feature type="transmembrane region" description="Helical" evidence="1">
    <location>
        <begin position="173"/>
        <end position="195"/>
    </location>
</feature>
<keyword evidence="1" id="KW-0812">Transmembrane</keyword>
<feature type="transmembrane region" description="Helical" evidence="1">
    <location>
        <begin position="571"/>
        <end position="595"/>
    </location>
</feature>
<feature type="transmembrane region" description="Helical" evidence="1">
    <location>
        <begin position="515"/>
        <end position="536"/>
    </location>
</feature>
<accession>A0ABQ3ZUB4</accession>
<evidence type="ECO:0000313" key="3">
    <source>
        <dbReference type="Proteomes" id="UP000603200"/>
    </source>
</evidence>
<keyword evidence="1" id="KW-0472">Membrane</keyword>
<protein>
    <recommendedName>
        <fullName evidence="4">Patatin-like phospholipase</fullName>
    </recommendedName>
</protein>
<feature type="transmembrane region" description="Helical" evidence="1">
    <location>
        <begin position="385"/>
        <end position="404"/>
    </location>
</feature>
<reference evidence="2 3" key="1">
    <citation type="submission" date="2021-01" db="EMBL/GenBank/DDBJ databases">
        <title>Whole genome shotgun sequence of Actinoplanes humidus NBRC 14915.</title>
        <authorList>
            <person name="Komaki H."/>
            <person name="Tamura T."/>
        </authorList>
    </citation>
    <scope>NUCLEOTIDE SEQUENCE [LARGE SCALE GENOMIC DNA]</scope>
    <source>
        <strain evidence="2 3">NBRC 14915</strain>
    </source>
</reference>
<name>A0ABQ3ZUB4_9ACTN</name>
<feature type="transmembrane region" description="Helical" evidence="1">
    <location>
        <begin position="360"/>
        <end position="379"/>
    </location>
</feature>
<keyword evidence="1" id="KW-1133">Transmembrane helix</keyword>
<organism evidence="2 3">
    <name type="scientific">Winogradskya humida</name>
    <dbReference type="NCBI Taxonomy" id="113566"/>
    <lineage>
        <taxon>Bacteria</taxon>
        <taxon>Bacillati</taxon>
        <taxon>Actinomycetota</taxon>
        <taxon>Actinomycetes</taxon>
        <taxon>Micromonosporales</taxon>
        <taxon>Micromonosporaceae</taxon>
        <taxon>Winogradskya</taxon>
    </lineage>
</organism>
<comment type="caution">
    <text evidence="2">The sequence shown here is derived from an EMBL/GenBank/DDBJ whole genome shotgun (WGS) entry which is preliminary data.</text>
</comment>
<feature type="transmembrane region" description="Helical" evidence="1">
    <location>
        <begin position="472"/>
        <end position="495"/>
    </location>
</feature>
<feature type="transmembrane region" description="Helical" evidence="1">
    <location>
        <begin position="437"/>
        <end position="460"/>
    </location>
</feature>
<feature type="transmembrane region" description="Helical" evidence="1">
    <location>
        <begin position="331"/>
        <end position="353"/>
    </location>
</feature>
<feature type="transmembrane region" description="Helical" evidence="1">
    <location>
        <begin position="542"/>
        <end position="559"/>
    </location>
</feature>
<dbReference type="Proteomes" id="UP000603200">
    <property type="component" value="Unassembled WGS sequence"/>
</dbReference>
<keyword evidence="3" id="KW-1185">Reference proteome</keyword>
<feature type="transmembrane region" description="Helical" evidence="1">
    <location>
        <begin position="76"/>
        <end position="99"/>
    </location>
</feature>
<evidence type="ECO:0000313" key="2">
    <source>
        <dbReference type="EMBL" id="GIE22191.1"/>
    </source>
</evidence>
<evidence type="ECO:0008006" key="4">
    <source>
        <dbReference type="Google" id="ProtNLM"/>
    </source>
</evidence>
<feature type="transmembrane region" description="Helical" evidence="1">
    <location>
        <begin position="252"/>
        <end position="272"/>
    </location>
</feature>